<feature type="non-terminal residue" evidence="10">
    <location>
        <position position="1"/>
    </location>
</feature>
<evidence type="ECO:0000256" key="1">
    <source>
        <dbReference type="ARBA" id="ARBA00001946"/>
    </source>
</evidence>
<keyword evidence="7" id="KW-0809">Transit peptide</keyword>
<dbReference type="Proteomes" id="UP000685013">
    <property type="component" value="Chromosome 14"/>
</dbReference>
<dbReference type="GO" id="GO:0046872">
    <property type="term" value="F:metal ion binding"/>
    <property type="evidence" value="ECO:0007669"/>
    <property type="project" value="UniProtKB-KW"/>
</dbReference>
<name>A0AAV6MHQ8_9ROSI</name>
<dbReference type="PANTHER" id="PTHR12629">
    <property type="entry name" value="DIPHOSPHOINOSITOL POLYPHOSPHATE PHOSPHOHYDROLASE"/>
    <property type="match status" value="1"/>
</dbReference>
<dbReference type="EMBL" id="JAGKQH010000014">
    <property type="protein sequence ID" value="KAG6581144.1"/>
    <property type="molecule type" value="Genomic_DNA"/>
</dbReference>
<comment type="similarity">
    <text evidence="3">Belongs to the Nudix hydrolase family.</text>
</comment>
<evidence type="ECO:0000259" key="9">
    <source>
        <dbReference type="PROSITE" id="PS51462"/>
    </source>
</evidence>
<dbReference type="InterPro" id="IPR000086">
    <property type="entry name" value="NUDIX_hydrolase_dom"/>
</dbReference>
<evidence type="ECO:0000313" key="10">
    <source>
        <dbReference type="EMBL" id="KAG6581144.1"/>
    </source>
</evidence>
<feature type="domain" description="Nudix hydrolase" evidence="9">
    <location>
        <begin position="92"/>
        <end position="239"/>
    </location>
</feature>
<evidence type="ECO:0000256" key="7">
    <source>
        <dbReference type="ARBA" id="ARBA00022946"/>
    </source>
</evidence>
<organism evidence="10 11">
    <name type="scientific">Cucurbita argyrosperma subsp. sororia</name>
    <dbReference type="NCBI Taxonomy" id="37648"/>
    <lineage>
        <taxon>Eukaryota</taxon>
        <taxon>Viridiplantae</taxon>
        <taxon>Streptophyta</taxon>
        <taxon>Embryophyta</taxon>
        <taxon>Tracheophyta</taxon>
        <taxon>Spermatophyta</taxon>
        <taxon>Magnoliopsida</taxon>
        <taxon>eudicotyledons</taxon>
        <taxon>Gunneridae</taxon>
        <taxon>Pentapetalae</taxon>
        <taxon>rosids</taxon>
        <taxon>fabids</taxon>
        <taxon>Cucurbitales</taxon>
        <taxon>Cucurbitaceae</taxon>
        <taxon>Cucurbiteae</taxon>
        <taxon>Cucurbita</taxon>
    </lineage>
</organism>
<comment type="caution">
    <text evidence="10">The sequence shown here is derived from an EMBL/GenBank/DDBJ whole genome shotgun (WGS) entry which is preliminary data.</text>
</comment>
<comment type="cofactor">
    <cofactor evidence="1">
        <name>Mg(2+)</name>
        <dbReference type="ChEBI" id="CHEBI:18420"/>
    </cofactor>
</comment>
<dbReference type="GO" id="GO:0005739">
    <property type="term" value="C:mitochondrion"/>
    <property type="evidence" value="ECO:0007669"/>
    <property type="project" value="UniProtKB-SubCell"/>
</dbReference>
<dbReference type="PROSITE" id="PS51462">
    <property type="entry name" value="NUDIX"/>
    <property type="match status" value="1"/>
</dbReference>
<dbReference type="FunFam" id="3.90.79.10:FF:000030">
    <property type="entry name" value="Nudix hydrolase 13 mitochondrial"/>
    <property type="match status" value="1"/>
</dbReference>
<dbReference type="Pfam" id="PF00293">
    <property type="entry name" value="NUDIX"/>
    <property type="match status" value="1"/>
</dbReference>
<evidence type="ECO:0000313" key="11">
    <source>
        <dbReference type="Proteomes" id="UP000685013"/>
    </source>
</evidence>
<keyword evidence="11" id="KW-1185">Reference proteome</keyword>
<evidence type="ECO:0000256" key="4">
    <source>
        <dbReference type="ARBA" id="ARBA00022723"/>
    </source>
</evidence>
<dbReference type="PROSITE" id="PS00893">
    <property type="entry name" value="NUDIX_BOX"/>
    <property type="match status" value="1"/>
</dbReference>
<keyword evidence="6" id="KW-0460">Magnesium</keyword>
<dbReference type="InterPro" id="IPR047198">
    <property type="entry name" value="DDP-like_NUDIX"/>
</dbReference>
<evidence type="ECO:0000256" key="6">
    <source>
        <dbReference type="ARBA" id="ARBA00022842"/>
    </source>
</evidence>
<keyword evidence="4" id="KW-0479">Metal-binding</keyword>
<dbReference type="AlphaFoldDB" id="A0AAV6MHQ8"/>
<evidence type="ECO:0000256" key="3">
    <source>
        <dbReference type="ARBA" id="ARBA00005582"/>
    </source>
</evidence>
<comment type="subcellular location">
    <subcellularLocation>
        <location evidence="2">Mitochondrion</location>
    </subcellularLocation>
</comment>
<gene>
    <name evidence="10" type="primary">NUDT13</name>
    <name evidence="10" type="ORF">SDJN03_21146</name>
</gene>
<dbReference type="PANTHER" id="PTHR12629:SF58">
    <property type="entry name" value="NUDIX HYDROLASE 12, MITOCHONDRIAL"/>
    <property type="match status" value="1"/>
</dbReference>
<reference evidence="10 11" key="1">
    <citation type="journal article" date="2021" name="Hortic Res">
        <title>The domestication of Cucurbita argyrosperma as revealed by the genome of its wild relative.</title>
        <authorList>
            <person name="Barrera-Redondo J."/>
            <person name="Sanchez-de la Vega G."/>
            <person name="Aguirre-Liguori J.A."/>
            <person name="Castellanos-Morales G."/>
            <person name="Gutierrez-Guerrero Y.T."/>
            <person name="Aguirre-Dugua X."/>
            <person name="Aguirre-Planter E."/>
            <person name="Tenaillon M.I."/>
            <person name="Lira-Saade R."/>
            <person name="Eguiarte L.E."/>
        </authorList>
    </citation>
    <scope>NUCLEOTIDE SEQUENCE [LARGE SCALE GENOMIC DNA]</scope>
    <source>
        <strain evidence="10">JBR-2021</strain>
    </source>
</reference>
<keyword evidence="5 10" id="KW-0378">Hydrolase</keyword>
<accession>A0AAV6MHQ8</accession>
<dbReference type="GO" id="GO:0005634">
    <property type="term" value="C:nucleus"/>
    <property type="evidence" value="ECO:0007669"/>
    <property type="project" value="TreeGrafter"/>
</dbReference>
<proteinExistence type="inferred from homology"/>
<dbReference type="InterPro" id="IPR020084">
    <property type="entry name" value="NUDIX_hydrolase_CS"/>
</dbReference>
<dbReference type="GO" id="GO:0016462">
    <property type="term" value="F:pyrophosphatase activity"/>
    <property type="evidence" value="ECO:0007669"/>
    <property type="project" value="InterPro"/>
</dbReference>
<sequence>MSGCVDRIRIQILLLTYLKVTQTSICCTDFAFRFRFHHGPRFLLRRRLILSSSAVSNLCITTSALAGRIALNQVMSVVLARTGRHRQRYDDHFRLVSGCIPYRLIEDSDEVNEQCDIENKIEVLMVSSPNRDDLVFPKGGWEDDETILEAACREAVEEAGVRGKLNENPLGVWEFRSKSNQDICSMEGACRGYMFALEVTEELESWPEQGNRHRIWLNVKEAFRLCRYEWMRMALEVFLRVLAGDENGKTRQETAAAAAAETSPVTVPNVVDCALISSNCCGRPPPFSQQHGSRSHPAGIGSISRGCRLGITLTE</sequence>
<evidence type="ECO:0000256" key="2">
    <source>
        <dbReference type="ARBA" id="ARBA00004173"/>
    </source>
</evidence>
<evidence type="ECO:0000256" key="5">
    <source>
        <dbReference type="ARBA" id="ARBA00022801"/>
    </source>
</evidence>
<evidence type="ECO:0000256" key="8">
    <source>
        <dbReference type="ARBA" id="ARBA00023128"/>
    </source>
</evidence>
<protein>
    <submittedName>
        <fullName evidence="10">Nudix hydrolase 13, mitochondrial</fullName>
    </submittedName>
</protein>
<keyword evidence="8" id="KW-0496">Mitochondrion</keyword>
<dbReference type="CDD" id="cd04666">
    <property type="entry name" value="NUDIX_DIPP2_like_Nudt4"/>
    <property type="match status" value="1"/>
</dbReference>